<gene>
    <name evidence="2" type="ORF">RVF87_19155</name>
</gene>
<evidence type="ECO:0000313" key="3">
    <source>
        <dbReference type="Proteomes" id="UP001479933"/>
    </source>
</evidence>
<dbReference type="RefSeq" id="WP_066167549.1">
    <property type="nucleotide sequence ID" value="NZ_CP136137.1"/>
</dbReference>
<feature type="transmembrane region" description="Helical" evidence="1">
    <location>
        <begin position="47"/>
        <end position="70"/>
    </location>
</feature>
<keyword evidence="1" id="KW-0472">Membrane</keyword>
<evidence type="ECO:0008006" key="4">
    <source>
        <dbReference type="Google" id="ProtNLM"/>
    </source>
</evidence>
<feature type="transmembrane region" description="Helical" evidence="1">
    <location>
        <begin position="113"/>
        <end position="133"/>
    </location>
</feature>
<feature type="transmembrane region" description="Helical" evidence="1">
    <location>
        <begin position="21"/>
        <end position="41"/>
    </location>
</feature>
<dbReference type="Proteomes" id="UP001479933">
    <property type="component" value="Chromosome"/>
</dbReference>
<evidence type="ECO:0000256" key="1">
    <source>
        <dbReference type="SAM" id="Phobius"/>
    </source>
</evidence>
<accession>A0ABZ2U3C0</accession>
<proteinExistence type="predicted"/>
<protein>
    <recommendedName>
        <fullName evidence="4">DUF3592 domain-containing protein</fullName>
    </recommendedName>
</protein>
<reference evidence="2 3" key="1">
    <citation type="journal article" date="2023" name="Virus Evol.">
        <title>Computational host range prediction-The good, the bad, and the ugly.</title>
        <authorList>
            <person name="Howell A.A."/>
            <person name="Versoza C.J."/>
            <person name="Pfeifer S.P."/>
        </authorList>
    </citation>
    <scope>NUCLEOTIDE SEQUENCE [LARGE SCALE GENOMIC DNA]</scope>
    <source>
        <strain evidence="2 3">1610/1b</strain>
    </source>
</reference>
<keyword evidence="1" id="KW-0812">Transmembrane</keyword>
<feature type="transmembrane region" description="Helical" evidence="1">
    <location>
        <begin position="82"/>
        <end position="101"/>
    </location>
</feature>
<evidence type="ECO:0000313" key="2">
    <source>
        <dbReference type="EMBL" id="WYY07109.1"/>
    </source>
</evidence>
<dbReference type="EMBL" id="CP136137">
    <property type="protein sequence ID" value="WYY07109.1"/>
    <property type="molecule type" value="Genomic_DNA"/>
</dbReference>
<sequence length="223" mass="23802">MSLVNPESRWWNRDSTRRISGCLFYIVSVVLAFVGSVSMGMQGTSPLPLWASLVGNFLPIPLIVLGTFLVSFGTVGGFDSRLFVWAMAMYFIAIGTGSLIGGTQASNPSSGDVVTAVMFGLMIGGGVAAILIYEALRLRSTRKAALRAIVERDGTVVNGVVTRARPYSVNYQQVTRVTVQFTDAEGQTRWSSASIGGAVSKGQSVKVTFSQQHLGRRGAVILS</sequence>
<name>A0ABZ2U3C0_9ACTN</name>
<keyword evidence="3" id="KW-1185">Reference proteome</keyword>
<organism evidence="2 3">
    <name type="scientific">Gordonia hydrophobica</name>
    <dbReference type="NCBI Taxonomy" id="40516"/>
    <lineage>
        <taxon>Bacteria</taxon>
        <taxon>Bacillati</taxon>
        <taxon>Actinomycetota</taxon>
        <taxon>Actinomycetes</taxon>
        <taxon>Mycobacteriales</taxon>
        <taxon>Gordoniaceae</taxon>
        <taxon>Gordonia</taxon>
    </lineage>
</organism>
<keyword evidence="1" id="KW-1133">Transmembrane helix</keyword>